<dbReference type="PANTHER" id="PTHR34217">
    <property type="entry name" value="METAL-DEPENDENT CARBOXYPEPTIDASE"/>
    <property type="match status" value="1"/>
</dbReference>
<keyword evidence="5" id="KW-1185">Reference proteome</keyword>
<dbReference type="PANTHER" id="PTHR34217:SF1">
    <property type="entry name" value="CARBOXYPEPTIDASE 1"/>
    <property type="match status" value="1"/>
</dbReference>
<dbReference type="GO" id="GO:0004181">
    <property type="term" value="F:metallocarboxypeptidase activity"/>
    <property type="evidence" value="ECO:0007669"/>
    <property type="project" value="UniProtKB-UniRule"/>
</dbReference>
<comment type="caution">
    <text evidence="4">The sequence shown here is derived from an EMBL/GenBank/DDBJ whole genome shotgun (WGS) entry which is preliminary data.</text>
</comment>
<comment type="function">
    <text evidence="1">Broad specificity carboxypetidase that releases amino acids sequentially from the C-terminus, including neutral, aromatic, polar and basic residues.</text>
</comment>
<dbReference type="Proteomes" id="UP000295711">
    <property type="component" value="Unassembled WGS sequence"/>
</dbReference>
<keyword evidence="1 4" id="KW-0121">Carboxypeptidase</keyword>
<dbReference type="AlphaFoldDB" id="A0A4R2L906"/>
<dbReference type="GO" id="GO:0006508">
    <property type="term" value="P:proteolysis"/>
    <property type="evidence" value="ECO:0007669"/>
    <property type="project" value="UniProtKB-UniRule"/>
</dbReference>
<keyword evidence="1" id="KW-0482">Metalloprotease</keyword>
<evidence type="ECO:0000256" key="1">
    <source>
        <dbReference type="PIRNR" id="PIRNR006615"/>
    </source>
</evidence>
<dbReference type="RefSeq" id="WP_132092356.1">
    <property type="nucleotide sequence ID" value="NZ_JANKAQ010000010.1"/>
</dbReference>
<organism evidence="4 5">
    <name type="scientific">Frisingicoccus caecimuris</name>
    <dbReference type="NCBI Taxonomy" id="1796636"/>
    <lineage>
        <taxon>Bacteria</taxon>
        <taxon>Bacillati</taxon>
        <taxon>Bacillota</taxon>
        <taxon>Clostridia</taxon>
        <taxon>Lachnospirales</taxon>
        <taxon>Lachnospiraceae</taxon>
        <taxon>Frisingicoccus</taxon>
    </lineage>
</organism>
<comment type="cofactor">
    <cofactor evidence="2">
        <name>Zn(2+)</name>
        <dbReference type="ChEBI" id="CHEBI:29105"/>
    </cofactor>
    <text evidence="2">Binds 1 zinc ion per subunit.</text>
</comment>
<dbReference type="EMBL" id="SLXA01000009">
    <property type="protein sequence ID" value="TCO84166.1"/>
    <property type="molecule type" value="Genomic_DNA"/>
</dbReference>
<keyword evidence="1" id="KW-0378">Hydrolase</keyword>
<evidence type="ECO:0000313" key="5">
    <source>
        <dbReference type="Proteomes" id="UP000295711"/>
    </source>
</evidence>
<dbReference type="Gene3D" id="1.10.1370.30">
    <property type="match status" value="1"/>
</dbReference>
<keyword evidence="1 2" id="KW-0479">Metal-binding</keyword>
<feature type="active site" description="Proton donor/acceptor" evidence="3">
    <location>
        <position position="267"/>
    </location>
</feature>
<dbReference type="InterPro" id="IPR001333">
    <property type="entry name" value="Peptidase_M32_Taq"/>
</dbReference>
<dbReference type="EC" id="3.4.17.19" evidence="1"/>
<proteinExistence type="inferred from homology"/>
<feature type="binding site" evidence="2">
    <location>
        <position position="266"/>
    </location>
    <ligand>
        <name>Zn(2+)</name>
        <dbReference type="ChEBI" id="CHEBI:29105"/>
        <note>catalytic</note>
    </ligand>
</feature>
<keyword evidence="1" id="KW-0645">Protease</keyword>
<evidence type="ECO:0000256" key="3">
    <source>
        <dbReference type="PIRSR" id="PIRSR006615-2"/>
    </source>
</evidence>
<dbReference type="PIRSF" id="PIRSF006615">
    <property type="entry name" value="Zn_crbxpep_Taq"/>
    <property type="match status" value="1"/>
</dbReference>
<comment type="catalytic activity">
    <reaction evidence="1">
        <text>Release of a C-terminal amino acid with broad specificity, except for -Pro.</text>
        <dbReference type="EC" id="3.4.17.19"/>
    </reaction>
</comment>
<dbReference type="GO" id="GO:0046872">
    <property type="term" value="F:metal ion binding"/>
    <property type="evidence" value="ECO:0007669"/>
    <property type="project" value="UniProtKB-KW"/>
</dbReference>
<dbReference type="CDD" id="cd06460">
    <property type="entry name" value="M32_Taq"/>
    <property type="match status" value="1"/>
</dbReference>
<comment type="similarity">
    <text evidence="1">Belongs to the peptidase M32 family.</text>
</comment>
<gene>
    <name evidence="4" type="ORF">EV212_10958</name>
</gene>
<feature type="binding site" evidence="2">
    <location>
        <position position="296"/>
    </location>
    <ligand>
        <name>Zn(2+)</name>
        <dbReference type="ChEBI" id="CHEBI:29105"/>
        <note>catalytic</note>
    </ligand>
</feature>
<keyword evidence="2" id="KW-0862">Zinc</keyword>
<sequence>MNKIFDKLNPWLTKAYALGAALILFEWDNETEAPEAASELTARAIEVLSNEYYETIINRDVKKLLNQLSEEKNLTDKERAILKDLKKQYESMEPIPPEEYQSYQGLIARAPSIWAKAKAADDYNIFAPTLKEIINYQKKFIKYRLKAGKKKITPYDLLLDDYEEGFTTKELDVFFEKLKKEIVPLIQAVNAKKDKINKEYNYRDYPVELQKTFNRKLAEHVGFDFDRGVIKESVHPFTTNLHNKDVRITTAYREHNLESALFSTIHESGHALYEMHIADELTTTPAGTGTSMGMHEGQSRLFENNLGRSRAFWVPLFQNLKDTFPEQLADIDLDTFILGINKSSPSLIRTEADELTYSLHILIRYEIEKMIFEKDVDIDQLPKIWSKKYEEYLGVKPEKDSEGILQDIHWACGNFGYFPSYALGTAIAAQIYAHLKQVMPLDEHLKNGNFQPINDYLKDHIHRYGKTKTTNEILIDMMGEGFNSQYYIDYLKEKFEKLYNDL</sequence>
<dbReference type="SUPFAM" id="SSF55486">
    <property type="entry name" value="Metalloproteases ('zincins'), catalytic domain"/>
    <property type="match status" value="1"/>
</dbReference>
<dbReference type="PROSITE" id="PS52034">
    <property type="entry name" value="PEPTIDASE_M32"/>
    <property type="match status" value="1"/>
</dbReference>
<evidence type="ECO:0000313" key="4">
    <source>
        <dbReference type="EMBL" id="TCO84166.1"/>
    </source>
</evidence>
<protein>
    <recommendedName>
        <fullName evidence="1">Metal-dependent carboxypeptidase</fullName>
        <ecNumber evidence="1">3.4.17.19</ecNumber>
    </recommendedName>
</protein>
<accession>A0A4R2L906</accession>
<feature type="binding site" evidence="2">
    <location>
        <position position="270"/>
    </location>
    <ligand>
        <name>Zn(2+)</name>
        <dbReference type="ChEBI" id="CHEBI:29105"/>
        <note>catalytic</note>
    </ligand>
</feature>
<reference evidence="4 5" key="1">
    <citation type="submission" date="2019-03" db="EMBL/GenBank/DDBJ databases">
        <title>Genomic Encyclopedia of Type Strains, Phase IV (KMG-IV): sequencing the most valuable type-strain genomes for metagenomic binning, comparative biology and taxonomic classification.</title>
        <authorList>
            <person name="Goeker M."/>
        </authorList>
    </citation>
    <scope>NUCLEOTIDE SEQUENCE [LARGE SCALE GENOMIC DNA]</scope>
    <source>
        <strain evidence="4 5">DSM 28559</strain>
    </source>
</reference>
<dbReference type="OrthoDB" id="9772308at2"/>
<evidence type="ECO:0000256" key="2">
    <source>
        <dbReference type="PIRSR" id="PIRSR006615-1"/>
    </source>
</evidence>
<name>A0A4R2L906_9FIRM</name>
<dbReference type="Pfam" id="PF02074">
    <property type="entry name" value="Peptidase_M32"/>
    <property type="match status" value="1"/>
</dbReference>
<dbReference type="PRINTS" id="PR00998">
    <property type="entry name" value="CRBOXYPTASET"/>
</dbReference>